<name>A0A7J6NRZ9_PEROL</name>
<accession>A0A7J6NRZ9</accession>
<proteinExistence type="predicted"/>
<reference evidence="2 3" key="1">
    <citation type="submission" date="2020-04" db="EMBL/GenBank/DDBJ databases">
        <title>Perkinsus olseni comparative genomics.</title>
        <authorList>
            <person name="Bogema D.R."/>
        </authorList>
    </citation>
    <scope>NUCLEOTIDE SEQUENCE [LARGE SCALE GENOMIC DNA]</scope>
    <source>
        <strain evidence="2">00978-12</strain>
    </source>
</reference>
<feature type="region of interest" description="Disordered" evidence="1">
    <location>
        <begin position="125"/>
        <end position="144"/>
    </location>
</feature>
<organism evidence="2 3">
    <name type="scientific">Perkinsus olseni</name>
    <name type="common">Perkinsus atlanticus</name>
    <dbReference type="NCBI Taxonomy" id="32597"/>
    <lineage>
        <taxon>Eukaryota</taxon>
        <taxon>Sar</taxon>
        <taxon>Alveolata</taxon>
        <taxon>Perkinsozoa</taxon>
        <taxon>Perkinsea</taxon>
        <taxon>Perkinsida</taxon>
        <taxon>Perkinsidae</taxon>
        <taxon>Perkinsus</taxon>
    </lineage>
</organism>
<evidence type="ECO:0000313" key="3">
    <source>
        <dbReference type="Proteomes" id="UP000541610"/>
    </source>
</evidence>
<dbReference type="EMBL" id="JABANP010000215">
    <property type="protein sequence ID" value="KAF4686595.1"/>
    <property type="molecule type" value="Genomic_DNA"/>
</dbReference>
<feature type="region of interest" description="Disordered" evidence="1">
    <location>
        <begin position="222"/>
        <end position="242"/>
    </location>
</feature>
<protein>
    <submittedName>
        <fullName evidence="2">Uncharacterized protein</fullName>
    </submittedName>
</protein>
<sequence length="242" mass="26346">KGRKPGVALEVTSPRKDLGPVSSRTRGKMTVKTSTFAVEAVACLSADLGAAGQGAALRRRWRWGRRTLCHHCRSSSAKSPVKLCWTRDGLAVRDPDSGSITGVQIKVRYADNREELVIGEEDDCWSTRTQSSGGPELTFAQSPQAERDHLRKVFHEGKGYKAFRRSQKSPQFPTPSPDCASISIECCHTNGELYVKMTRKPRSGGGQGNKFEGADVVMCSREKSGSCAEGRGKPSCEGRGEQ</sequence>
<feature type="compositionally biased region" description="Polar residues" evidence="1">
    <location>
        <begin position="126"/>
        <end position="144"/>
    </location>
</feature>
<feature type="region of interest" description="Disordered" evidence="1">
    <location>
        <begin position="1"/>
        <end position="26"/>
    </location>
</feature>
<evidence type="ECO:0000256" key="1">
    <source>
        <dbReference type="SAM" id="MobiDB-lite"/>
    </source>
</evidence>
<evidence type="ECO:0000313" key="2">
    <source>
        <dbReference type="EMBL" id="KAF4686595.1"/>
    </source>
</evidence>
<comment type="caution">
    <text evidence="2">The sequence shown here is derived from an EMBL/GenBank/DDBJ whole genome shotgun (WGS) entry which is preliminary data.</text>
</comment>
<dbReference type="AlphaFoldDB" id="A0A7J6NRZ9"/>
<gene>
    <name evidence="2" type="ORF">FOZ60_005023</name>
</gene>
<feature type="non-terminal residue" evidence="2">
    <location>
        <position position="1"/>
    </location>
</feature>
<dbReference type="Proteomes" id="UP000541610">
    <property type="component" value="Unassembled WGS sequence"/>
</dbReference>